<dbReference type="GO" id="GO:0061799">
    <property type="term" value="F:cyclic pyranopterin monophosphate synthase activity"/>
    <property type="evidence" value="ECO:0007669"/>
    <property type="project" value="UniProtKB-EC"/>
</dbReference>
<keyword evidence="10" id="KW-0067">ATP-binding</keyword>
<feature type="domain" description="FAD synthetase" evidence="14">
    <location>
        <begin position="98"/>
        <end position="239"/>
    </location>
</feature>
<dbReference type="SUPFAM" id="SSF55040">
    <property type="entry name" value="Molybdenum cofactor biosynthesis protein C, MoaC"/>
    <property type="match status" value="1"/>
</dbReference>
<organism evidence="15 16">
    <name type="scientific">Clitoria ternatea</name>
    <name type="common">Butterfly pea</name>
    <dbReference type="NCBI Taxonomy" id="43366"/>
    <lineage>
        <taxon>Eukaryota</taxon>
        <taxon>Viridiplantae</taxon>
        <taxon>Streptophyta</taxon>
        <taxon>Embryophyta</taxon>
        <taxon>Tracheophyta</taxon>
        <taxon>Spermatophyta</taxon>
        <taxon>Magnoliopsida</taxon>
        <taxon>eudicotyledons</taxon>
        <taxon>Gunneridae</taxon>
        <taxon>Pentapetalae</taxon>
        <taxon>rosids</taxon>
        <taxon>fabids</taxon>
        <taxon>Fabales</taxon>
        <taxon>Fabaceae</taxon>
        <taxon>Papilionoideae</taxon>
        <taxon>50 kb inversion clade</taxon>
        <taxon>NPAAA clade</taxon>
        <taxon>indigoferoid/millettioid clade</taxon>
        <taxon>Phaseoleae</taxon>
        <taxon>Clitoria</taxon>
    </lineage>
</organism>
<evidence type="ECO:0000256" key="9">
    <source>
        <dbReference type="ARBA" id="ARBA00022827"/>
    </source>
</evidence>
<feature type="domain" description="Molybdopterin cofactor biosynthesis C (MoaC)" evidence="13">
    <location>
        <begin position="479"/>
        <end position="614"/>
    </location>
</feature>
<sequence>MLGGGVSRISNHFRDCDLHFLHLPSPFAFSFQSFHLSFPQSFGPIAITPNHNTVPSNYHCFGTPPKSPHEQIPLLFDSFSQQEDDREIISDGISAVAGGIVALGKFDALHIGHRELAIQASRAGPPFLLSFVGMAKVLGWEPRAPIVAKCDRKRVLSSWVPYCCNMVPEEFQVEFSSVRHLSPRQFVEKLSKELRVRGVVAGENYRFGYKAAGDALELVKLCDEYGMEAYIIKSVMDKNRCSADINSIPNSKDRGQVSSTRVREALAVGDMRYVSELLGRQHRLILMATDQERFSIGQHKVSAPKSCLLNQAPKDGLYEKCSLFIDHKNNVPCRVVIDSNFVHIETDYGGLSDTSGIQNLQFLYIEFDGFNSFPKVLQKKLLNLEADTKTRVKMLLRRIVAAYPQSKRLFTSSVSHDYASAIQELNKEMESIFGEPAADELASSASNSHLNNEPQLSSQNISESSFELTHIGHSGEAQMVDVSSKDSSKRVAVAVCKVNLGKKVFDLVSANQMAKGDVLTVAKIAGITAAKQTSSLIPLCHNINLTHVQVDLRLNHGDFSITIEAEAASTGKTGVEMEAMTAVSIAGLTVYDMCKAASKGITITDIRLKHKSGGKSGDYSWKQRPI</sequence>
<dbReference type="SUPFAM" id="SSF52374">
    <property type="entry name" value="Nucleotidylyl transferase"/>
    <property type="match status" value="1"/>
</dbReference>
<evidence type="ECO:0000313" key="15">
    <source>
        <dbReference type="EMBL" id="KAK7280633.1"/>
    </source>
</evidence>
<evidence type="ECO:0008006" key="17">
    <source>
        <dbReference type="Google" id="ProtNLM"/>
    </source>
</evidence>
<dbReference type="NCBIfam" id="NF006870">
    <property type="entry name" value="PRK09364.1"/>
    <property type="match status" value="1"/>
</dbReference>
<dbReference type="EMBL" id="JAYKXN010000006">
    <property type="protein sequence ID" value="KAK7280633.1"/>
    <property type="molecule type" value="Genomic_DNA"/>
</dbReference>
<evidence type="ECO:0000256" key="11">
    <source>
        <dbReference type="ARBA" id="ARBA00023150"/>
    </source>
</evidence>
<keyword evidence="5" id="KW-0288">FMN</keyword>
<dbReference type="Proteomes" id="UP001359559">
    <property type="component" value="Unassembled WGS sequence"/>
</dbReference>
<dbReference type="GO" id="GO:0009231">
    <property type="term" value="P:riboflavin biosynthetic process"/>
    <property type="evidence" value="ECO:0007669"/>
    <property type="project" value="InterPro"/>
</dbReference>
<dbReference type="GO" id="GO:0005524">
    <property type="term" value="F:ATP binding"/>
    <property type="evidence" value="ECO:0007669"/>
    <property type="project" value="UniProtKB-KW"/>
</dbReference>
<evidence type="ECO:0000256" key="1">
    <source>
        <dbReference type="ARBA" id="ARBA00001637"/>
    </source>
</evidence>
<comment type="pathway">
    <text evidence="2">Cofactor biosynthesis; FAD biosynthesis; FAD from FMN: step 1/1.</text>
</comment>
<comment type="caution">
    <text evidence="15">The sequence shown here is derived from an EMBL/GenBank/DDBJ whole genome shotgun (WGS) entry which is preliminary data.</text>
</comment>
<evidence type="ECO:0000256" key="4">
    <source>
        <dbReference type="ARBA" id="ARBA00022630"/>
    </source>
</evidence>
<dbReference type="Gene3D" id="3.40.50.620">
    <property type="entry name" value="HUPs"/>
    <property type="match status" value="1"/>
</dbReference>
<comment type="pathway">
    <text evidence="3">Cofactor biosynthesis; molybdopterin biosynthesis.</text>
</comment>
<keyword evidence="8" id="KW-0547">Nucleotide-binding</keyword>
<keyword evidence="9" id="KW-0274">FAD</keyword>
<evidence type="ECO:0000256" key="6">
    <source>
        <dbReference type="ARBA" id="ARBA00022679"/>
    </source>
</evidence>
<dbReference type="GO" id="GO:0003919">
    <property type="term" value="F:FMN adenylyltransferase activity"/>
    <property type="evidence" value="ECO:0007669"/>
    <property type="project" value="InterPro"/>
</dbReference>
<dbReference type="PANTHER" id="PTHR12714">
    <property type="entry name" value="PROTEIN-S ISOPRENYLCYSTEINE O-METHYLTRANSFERASE"/>
    <property type="match status" value="1"/>
</dbReference>
<keyword evidence="11" id="KW-0501">Molybdenum cofactor biosynthesis</keyword>
<dbReference type="InterPro" id="IPR023045">
    <property type="entry name" value="MoaC"/>
</dbReference>
<dbReference type="AlphaFoldDB" id="A0AAN9FWZ5"/>
<evidence type="ECO:0000256" key="10">
    <source>
        <dbReference type="ARBA" id="ARBA00022840"/>
    </source>
</evidence>
<dbReference type="InterPro" id="IPR015864">
    <property type="entry name" value="FAD_synthase"/>
</dbReference>
<dbReference type="GO" id="GO:0009507">
    <property type="term" value="C:chloroplast"/>
    <property type="evidence" value="ECO:0007669"/>
    <property type="project" value="TreeGrafter"/>
</dbReference>
<dbReference type="PANTHER" id="PTHR12714:SF20">
    <property type="entry name" value="FAD SYNTHETASE 1, CHLOROPLASTIC-RELATED"/>
    <property type="match status" value="1"/>
</dbReference>
<dbReference type="CDD" id="cd01420">
    <property type="entry name" value="MoaC_PE"/>
    <property type="match status" value="1"/>
</dbReference>
<keyword evidence="12" id="KW-0456">Lyase</keyword>
<reference evidence="15 16" key="1">
    <citation type="submission" date="2024-01" db="EMBL/GenBank/DDBJ databases">
        <title>The genomes of 5 underutilized Papilionoideae crops provide insights into root nodulation and disease resistance.</title>
        <authorList>
            <person name="Yuan L."/>
        </authorList>
    </citation>
    <scope>NUCLEOTIDE SEQUENCE [LARGE SCALE GENOMIC DNA]</scope>
    <source>
        <strain evidence="15">LY-2023</strain>
        <tissue evidence="15">Leaf</tissue>
    </source>
</reference>
<evidence type="ECO:0000256" key="8">
    <source>
        <dbReference type="ARBA" id="ARBA00022741"/>
    </source>
</evidence>
<dbReference type="InterPro" id="IPR047594">
    <property type="entry name" value="MoaC_bact/euk"/>
</dbReference>
<dbReference type="GO" id="GO:0006777">
    <property type="term" value="P:Mo-molybdopterin cofactor biosynthetic process"/>
    <property type="evidence" value="ECO:0007669"/>
    <property type="project" value="UniProtKB-KW"/>
</dbReference>
<dbReference type="Gene3D" id="3.30.70.640">
    <property type="entry name" value="Molybdopterin cofactor biosynthesis C (MoaC) domain"/>
    <property type="match status" value="1"/>
</dbReference>
<evidence type="ECO:0000256" key="5">
    <source>
        <dbReference type="ARBA" id="ARBA00022643"/>
    </source>
</evidence>
<evidence type="ECO:0000313" key="16">
    <source>
        <dbReference type="Proteomes" id="UP001359559"/>
    </source>
</evidence>
<dbReference type="Pfam" id="PF06574">
    <property type="entry name" value="FAD_syn"/>
    <property type="match status" value="1"/>
</dbReference>
<accession>A0AAN9FWZ5</accession>
<dbReference type="Pfam" id="PF01967">
    <property type="entry name" value="MoaC"/>
    <property type="match status" value="1"/>
</dbReference>
<keyword evidence="4" id="KW-0285">Flavoprotein</keyword>
<keyword evidence="7" id="KW-0548">Nucleotidyltransferase</keyword>
<proteinExistence type="inferred from homology"/>
<dbReference type="InterPro" id="IPR014729">
    <property type="entry name" value="Rossmann-like_a/b/a_fold"/>
</dbReference>
<evidence type="ECO:0000256" key="3">
    <source>
        <dbReference type="ARBA" id="ARBA00005046"/>
    </source>
</evidence>
<evidence type="ECO:0000259" key="13">
    <source>
        <dbReference type="Pfam" id="PF01967"/>
    </source>
</evidence>
<dbReference type="NCBIfam" id="TIGR00581">
    <property type="entry name" value="moaC"/>
    <property type="match status" value="1"/>
</dbReference>
<keyword evidence="16" id="KW-1185">Reference proteome</keyword>
<dbReference type="InterPro" id="IPR002820">
    <property type="entry name" value="Mopterin_CF_biosynth-C_dom"/>
</dbReference>
<gene>
    <name evidence="15" type="ORF">RJT34_25698</name>
</gene>
<evidence type="ECO:0000256" key="12">
    <source>
        <dbReference type="ARBA" id="ARBA00023239"/>
    </source>
</evidence>
<dbReference type="GO" id="GO:0006747">
    <property type="term" value="P:FAD biosynthetic process"/>
    <property type="evidence" value="ECO:0007669"/>
    <property type="project" value="TreeGrafter"/>
</dbReference>
<comment type="catalytic activity">
    <reaction evidence="1">
        <text>(8S)-3',8-cyclo-7,8-dihydroguanosine 5'-triphosphate = cyclic pyranopterin phosphate + diphosphate</text>
        <dbReference type="Rhea" id="RHEA:49580"/>
        <dbReference type="ChEBI" id="CHEBI:33019"/>
        <dbReference type="ChEBI" id="CHEBI:59648"/>
        <dbReference type="ChEBI" id="CHEBI:131766"/>
        <dbReference type="EC" id="4.6.1.17"/>
    </reaction>
</comment>
<dbReference type="CDD" id="cd02064">
    <property type="entry name" value="FAD_synthetase_N"/>
    <property type="match status" value="1"/>
</dbReference>
<protein>
    <recommendedName>
        <fullName evidence="17">Cyclic pyranopterin monophosphate synthase</fullName>
    </recommendedName>
</protein>
<evidence type="ECO:0000256" key="7">
    <source>
        <dbReference type="ARBA" id="ARBA00022695"/>
    </source>
</evidence>
<keyword evidence="6" id="KW-0808">Transferase</keyword>
<dbReference type="HAMAP" id="MF_01224_B">
    <property type="entry name" value="MoaC_B"/>
    <property type="match status" value="1"/>
</dbReference>
<evidence type="ECO:0000259" key="14">
    <source>
        <dbReference type="Pfam" id="PF06574"/>
    </source>
</evidence>
<evidence type="ECO:0000256" key="2">
    <source>
        <dbReference type="ARBA" id="ARBA00004726"/>
    </source>
</evidence>
<name>A0AAN9FWZ5_CLITE</name>
<dbReference type="InterPro" id="IPR036522">
    <property type="entry name" value="MoaC_sf"/>
</dbReference>